<evidence type="ECO:0000256" key="1">
    <source>
        <dbReference type="SAM" id="MobiDB-lite"/>
    </source>
</evidence>
<reference evidence="2" key="1">
    <citation type="thesis" date="2020" institute="ProQuest LLC" country="789 East Eisenhower Parkway, Ann Arbor, MI, USA">
        <title>Comparative Genomics and Chromosome Evolution.</title>
        <authorList>
            <person name="Mudd A.B."/>
        </authorList>
    </citation>
    <scope>NUCLEOTIDE SEQUENCE</scope>
    <source>
        <strain evidence="2">1538</strain>
        <tissue evidence="2">Blood</tissue>
    </source>
</reference>
<gene>
    <name evidence="2" type="ORF">GDO54_005683</name>
</gene>
<protein>
    <submittedName>
        <fullName evidence="2">Uncharacterized protein</fullName>
    </submittedName>
</protein>
<evidence type="ECO:0000313" key="2">
    <source>
        <dbReference type="EMBL" id="DBA29612.1"/>
    </source>
</evidence>
<sequence>MESEHQTSITQITKQLFGVFRSIWASNFPFCRAPTIQKCLPIHRGFTLLRASKSSSGLTTFNIKGPHNPQGPDSAHGLQICKGPSNFQSAGATQSAVAL</sequence>
<name>A0AAV3AZ48_PYXAD</name>
<evidence type="ECO:0000313" key="3">
    <source>
        <dbReference type="Proteomes" id="UP001181693"/>
    </source>
</evidence>
<keyword evidence="3" id="KW-1185">Reference proteome</keyword>
<proteinExistence type="predicted"/>
<dbReference type="AlphaFoldDB" id="A0AAV3AZ48"/>
<feature type="region of interest" description="Disordered" evidence="1">
    <location>
        <begin position="60"/>
        <end position="79"/>
    </location>
</feature>
<organism evidence="2 3">
    <name type="scientific">Pyxicephalus adspersus</name>
    <name type="common">African bullfrog</name>
    <dbReference type="NCBI Taxonomy" id="30357"/>
    <lineage>
        <taxon>Eukaryota</taxon>
        <taxon>Metazoa</taxon>
        <taxon>Chordata</taxon>
        <taxon>Craniata</taxon>
        <taxon>Vertebrata</taxon>
        <taxon>Euteleostomi</taxon>
        <taxon>Amphibia</taxon>
        <taxon>Batrachia</taxon>
        <taxon>Anura</taxon>
        <taxon>Neobatrachia</taxon>
        <taxon>Ranoidea</taxon>
        <taxon>Pyxicephalidae</taxon>
        <taxon>Pyxicephalinae</taxon>
        <taxon>Pyxicephalus</taxon>
    </lineage>
</organism>
<accession>A0AAV3AZ48</accession>
<dbReference type="Proteomes" id="UP001181693">
    <property type="component" value="Unassembled WGS sequence"/>
</dbReference>
<comment type="caution">
    <text evidence="2">The sequence shown here is derived from an EMBL/GenBank/DDBJ whole genome shotgun (WGS) entry which is preliminary data.</text>
</comment>
<dbReference type="EMBL" id="DYDO01000002">
    <property type="protein sequence ID" value="DBA29612.1"/>
    <property type="molecule type" value="Genomic_DNA"/>
</dbReference>